<evidence type="ECO:0000313" key="1">
    <source>
        <dbReference type="EMBL" id="OEJ22494.1"/>
    </source>
</evidence>
<name>A0A1E5P0E0_9ACTN</name>
<dbReference type="STRING" id="36818.BGK67_33745"/>
<reference evidence="1 2" key="1">
    <citation type="submission" date="2016-08" db="EMBL/GenBank/DDBJ databases">
        <title>The complete genome of Streptomyces subrutilus 10-1-1.</title>
        <authorList>
            <person name="Chen X."/>
        </authorList>
    </citation>
    <scope>NUCLEOTIDE SEQUENCE [LARGE SCALE GENOMIC DNA]</scope>
    <source>
        <strain evidence="1 2">10-1-1</strain>
    </source>
</reference>
<sequence length="105" mass="11523">MRGPGLYADVMKLSVHERGLLHAVAQASAPAAMSEFFPALTQAGPPEVHAQEDDPVRLAWYEEQFTLYRASVSLWQKDLVRVVHPANGERPDLVEATDEGRAALA</sequence>
<dbReference type="Proteomes" id="UP000095705">
    <property type="component" value="Unassembled WGS sequence"/>
</dbReference>
<dbReference type="EMBL" id="MEHK01000002">
    <property type="protein sequence ID" value="OEJ22494.1"/>
    <property type="molecule type" value="Genomic_DNA"/>
</dbReference>
<accession>A0A1E5P0E0</accession>
<protein>
    <submittedName>
        <fullName evidence="1">Uncharacterized protein</fullName>
    </submittedName>
</protein>
<comment type="caution">
    <text evidence="1">The sequence shown here is derived from an EMBL/GenBank/DDBJ whole genome shotgun (WGS) entry which is preliminary data.</text>
</comment>
<dbReference type="AlphaFoldDB" id="A0A1E5P0E0"/>
<proteinExistence type="predicted"/>
<gene>
    <name evidence="1" type="ORF">BGK67_33745</name>
</gene>
<organism evidence="1 2">
    <name type="scientific">Streptomyces subrutilus</name>
    <dbReference type="NCBI Taxonomy" id="36818"/>
    <lineage>
        <taxon>Bacteria</taxon>
        <taxon>Bacillati</taxon>
        <taxon>Actinomycetota</taxon>
        <taxon>Actinomycetes</taxon>
        <taxon>Kitasatosporales</taxon>
        <taxon>Streptomycetaceae</taxon>
        <taxon>Streptomyces</taxon>
    </lineage>
</organism>
<evidence type="ECO:0000313" key="2">
    <source>
        <dbReference type="Proteomes" id="UP000095705"/>
    </source>
</evidence>
<keyword evidence="2" id="KW-1185">Reference proteome</keyword>